<feature type="region of interest" description="Disordered" evidence="15">
    <location>
        <begin position="725"/>
        <end position="760"/>
    </location>
</feature>
<dbReference type="InterPro" id="IPR023828">
    <property type="entry name" value="Peptidase_S8_Ser-AS"/>
</dbReference>
<keyword evidence="10 16" id="KW-0472">Membrane</keyword>
<dbReference type="Pfam" id="PF16470">
    <property type="entry name" value="S8_pro-domain"/>
    <property type="match status" value="1"/>
</dbReference>
<dbReference type="EMBL" id="JAANIU010000514">
    <property type="protein sequence ID" value="KAG1571754.1"/>
    <property type="molecule type" value="Genomic_DNA"/>
</dbReference>
<proteinExistence type="inferred from homology"/>
<evidence type="ECO:0000256" key="7">
    <source>
        <dbReference type="ARBA" id="ARBA00022825"/>
    </source>
</evidence>
<evidence type="ECO:0000313" key="19">
    <source>
        <dbReference type="EMBL" id="KAG1571754.1"/>
    </source>
</evidence>
<feature type="active site" description="Charge relay system" evidence="13 14">
    <location>
        <position position="185"/>
    </location>
</feature>
<organism evidence="19 20">
    <name type="scientific">Rhizopus delemar</name>
    <dbReference type="NCBI Taxonomy" id="936053"/>
    <lineage>
        <taxon>Eukaryota</taxon>
        <taxon>Fungi</taxon>
        <taxon>Fungi incertae sedis</taxon>
        <taxon>Mucoromycota</taxon>
        <taxon>Mucoromycotina</taxon>
        <taxon>Mucoromycetes</taxon>
        <taxon>Mucorales</taxon>
        <taxon>Mucorineae</taxon>
        <taxon>Rhizopodaceae</taxon>
        <taxon>Rhizopus</taxon>
    </lineage>
</organism>
<evidence type="ECO:0000256" key="6">
    <source>
        <dbReference type="ARBA" id="ARBA00022801"/>
    </source>
</evidence>
<evidence type="ECO:0000256" key="13">
    <source>
        <dbReference type="PIRSR" id="PIRSR615500-1"/>
    </source>
</evidence>
<feature type="active site" description="Charge relay system" evidence="13 14">
    <location>
        <position position="223"/>
    </location>
</feature>
<protein>
    <recommendedName>
        <fullName evidence="18">P/Homo B domain-containing protein</fullName>
    </recommendedName>
</protein>
<keyword evidence="3 14" id="KW-0645">Protease</keyword>
<dbReference type="Gene3D" id="3.40.50.200">
    <property type="entry name" value="Peptidase S8/S53 domain"/>
    <property type="match status" value="1"/>
</dbReference>
<dbReference type="InterPro" id="IPR036852">
    <property type="entry name" value="Peptidase_S8/S53_dom_sf"/>
</dbReference>
<accession>A0A9P6Z6M6</accession>
<evidence type="ECO:0000259" key="18">
    <source>
        <dbReference type="PROSITE" id="PS51829"/>
    </source>
</evidence>
<dbReference type="InterPro" id="IPR034182">
    <property type="entry name" value="Kexin/furin"/>
</dbReference>
<dbReference type="Pfam" id="PF00082">
    <property type="entry name" value="Peptidase_S8"/>
    <property type="match status" value="1"/>
</dbReference>
<dbReference type="PROSITE" id="PS00138">
    <property type="entry name" value="SUBTILASE_SER"/>
    <property type="match status" value="1"/>
</dbReference>
<dbReference type="PROSITE" id="PS51829">
    <property type="entry name" value="P_HOMO_B"/>
    <property type="match status" value="1"/>
</dbReference>
<dbReference type="InterPro" id="IPR023827">
    <property type="entry name" value="Peptidase_S8_Asp-AS"/>
</dbReference>
<dbReference type="FunFam" id="3.40.50.200:FF:000005">
    <property type="entry name" value="Proprotein convertase subtilisin/kexin type 7"/>
    <property type="match status" value="1"/>
</dbReference>
<dbReference type="Gene3D" id="3.30.70.850">
    <property type="entry name" value="Peptidase S8, pro-domain"/>
    <property type="match status" value="1"/>
</dbReference>
<evidence type="ECO:0000256" key="15">
    <source>
        <dbReference type="SAM" id="MobiDB-lite"/>
    </source>
</evidence>
<name>A0A9P6Z6M6_9FUNG</name>
<evidence type="ECO:0000256" key="14">
    <source>
        <dbReference type="PROSITE-ProRule" id="PRU01240"/>
    </source>
</evidence>
<comment type="similarity">
    <text evidence="2">Belongs to the peptidase S8 family. Furin subfamily.</text>
</comment>
<feature type="compositionally biased region" description="Polar residues" evidence="15">
    <location>
        <begin position="666"/>
        <end position="682"/>
    </location>
</feature>
<keyword evidence="9 16" id="KW-1133">Transmembrane helix</keyword>
<dbReference type="AlphaFoldDB" id="A0A9P6Z6M6"/>
<feature type="transmembrane region" description="Helical" evidence="16">
    <location>
        <begin position="691"/>
        <end position="714"/>
    </location>
</feature>
<feature type="signal peptide" evidence="17">
    <location>
        <begin position="1"/>
        <end position="22"/>
    </location>
</feature>
<dbReference type="InterPro" id="IPR015500">
    <property type="entry name" value="Peptidase_S8_subtilisin-rel"/>
</dbReference>
<keyword evidence="20" id="KW-1185">Reference proteome</keyword>
<dbReference type="CDD" id="cd04059">
    <property type="entry name" value="Peptidases_S8_Protein_convertases_Kexins_Furin-like"/>
    <property type="match status" value="1"/>
</dbReference>
<dbReference type="PROSITE" id="PS00137">
    <property type="entry name" value="SUBTILASE_HIS"/>
    <property type="match status" value="1"/>
</dbReference>
<dbReference type="InterPro" id="IPR000209">
    <property type="entry name" value="Peptidase_S8/S53_dom"/>
</dbReference>
<keyword evidence="12" id="KW-0325">Glycoprotein</keyword>
<keyword evidence="7 14" id="KW-0720">Serine protease</keyword>
<evidence type="ECO:0000256" key="16">
    <source>
        <dbReference type="SAM" id="Phobius"/>
    </source>
</evidence>
<reference evidence="19 20" key="1">
    <citation type="journal article" date="2020" name="Microb. Genom.">
        <title>Genetic diversity of clinical and environmental Mucorales isolates obtained from an investigation of mucormycosis cases among solid organ transplant recipients.</title>
        <authorList>
            <person name="Nguyen M.H."/>
            <person name="Kaul D."/>
            <person name="Muto C."/>
            <person name="Cheng S.J."/>
            <person name="Richter R.A."/>
            <person name="Bruno V.M."/>
            <person name="Liu G."/>
            <person name="Beyhan S."/>
            <person name="Sundermann A.J."/>
            <person name="Mounaud S."/>
            <person name="Pasculle A.W."/>
            <person name="Nierman W.C."/>
            <person name="Driscoll E."/>
            <person name="Cumbie R."/>
            <person name="Clancy C.J."/>
            <person name="Dupont C.L."/>
        </authorList>
    </citation>
    <scope>NUCLEOTIDE SEQUENCE [LARGE SCALE GENOMIC DNA]</scope>
    <source>
        <strain evidence="19 20">GL24</strain>
    </source>
</reference>
<dbReference type="SUPFAM" id="SSF49785">
    <property type="entry name" value="Galactose-binding domain-like"/>
    <property type="match status" value="1"/>
</dbReference>
<dbReference type="Pfam" id="PF01483">
    <property type="entry name" value="P_proprotein"/>
    <property type="match status" value="1"/>
</dbReference>
<dbReference type="InterPro" id="IPR038466">
    <property type="entry name" value="S8_pro-domain_sf"/>
</dbReference>
<evidence type="ECO:0000313" key="20">
    <source>
        <dbReference type="Proteomes" id="UP000740926"/>
    </source>
</evidence>
<evidence type="ECO:0000256" key="10">
    <source>
        <dbReference type="ARBA" id="ARBA00023136"/>
    </source>
</evidence>
<evidence type="ECO:0000256" key="1">
    <source>
        <dbReference type="ARBA" id="ARBA00004370"/>
    </source>
</evidence>
<dbReference type="GO" id="GO:0005802">
    <property type="term" value="C:trans-Golgi network"/>
    <property type="evidence" value="ECO:0007669"/>
    <property type="project" value="TreeGrafter"/>
</dbReference>
<keyword evidence="8" id="KW-0106">Calcium</keyword>
<dbReference type="PRINTS" id="PR00723">
    <property type="entry name" value="SUBTILISIN"/>
</dbReference>
<sequence>MWKQSSLLKIITLFASLSLIQAKYIGKREADRDYYTLHVPQGESAVAKQMAQHLGVRFEGQVGELSTYYMVSSPKETLQKRDEDPVIAKYNQLLSSNWKRDEQPWAKIKSIEKQIPKRRVKRGPIPILTPKERVVDAQESLGIQDPLFNKQWHLINQMNTGNDINVTGVWKQGISGKGVTVVIVDDGLDYNSTDLAANFYAEGSYDFNDHESLPTPKLWDDTHGTRCAGQIAAVRNNACGIGIAYESKIAGVRILSGDLTDADEALALNYKYQENDIFSCSWGPTDNGETMEAPKGILADAFLNGIKNGRGGKGSIYVFATGNGGTSGDNCNFDGYTNSIYTITVGAIDFTNSHPPYSEACSAQLVVTYSSGGGQYIQTTDVGKNDCSDRHGGTSAAAPNAAGIFALVLSVRPDLSWRDLQHLCVQTAVPIKTEDSDWKRLPSGRIYNHKFGYGKLDAYALVEAAKGHKGVNQQTWLELPSPVKKRTIPDSTGLKTKKALKSIVKVTEEMIKAAGLLRLEHITATVNIEHQRRGDLTIDLLSPHQVKSELATRRNLDTSTEGFPNWKFMSVKHWEENPVGDWTLTIYDVDNPKSTGHLLNWTLTLYGEQDPEFVGTPIHTTIGFHEDKEHEVTITTTTAASTPTDVDNTPSRPTRIKPESKPSEVASITPTPTEASSSSFEDNAQKGADDYLTVVYVIFGSLAVFGVATGLYFYKRNSWHPLDKIDRQQPRPGGYEFDVLQPLTEHDEEDEEEEERLGNH</sequence>
<evidence type="ECO:0000256" key="5">
    <source>
        <dbReference type="ARBA" id="ARBA00022729"/>
    </source>
</evidence>
<keyword evidence="6 14" id="KW-0378">Hydrolase</keyword>
<dbReference type="GO" id="GO:0004252">
    <property type="term" value="F:serine-type endopeptidase activity"/>
    <property type="evidence" value="ECO:0007669"/>
    <property type="project" value="UniProtKB-UniRule"/>
</dbReference>
<evidence type="ECO:0000256" key="4">
    <source>
        <dbReference type="ARBA" id="ARBA00022692"/>
    </source>
</evidence>
<evidence type="ECO:0000256" key="17">
    <source>
        <dbReference type="SAM" id="SignalP"/>
    </source>
</evidence>
<feature type="active site" description="Charge relay system" evidence="13 14">
    <location>
        <position position="395"/>
    </location>
</feature>
<dbReference type="PROSITE" id="PS00136">
    <property type="entry name" value="SUBTILASE_ASP"/>
    <property type="match status" value="1"/>
</dbReference>
<evidence type="ECO:0000256" key="8">
    <source>
        <dbReference type="ARBA" id="ARBA00022837"/>
    </source>
</evidence>
<feature type="region of interest" description="Disordered" evidence="15">
    <location>
        <begin position="638"/>
        <end position="683"/>
    </location>
</feature>
<dbReference type="PROSITE" id="PS51892">
    <property type="entry name" value="SUBTILASE"/>
    <property type="match status" value="1"/>
</dbReference>
<evidence type="ECO:0000256" key="2">
    <source>
        <dbReference type="ARBA" id="ARBA00005325"/>
    </source>
</evidence>
<keyword evidence="4 16" id="KW-0812">Transmembrane</keyword>
<dbReference type="SUPFAM" id="SSF52743">
    <property type="entry name" value="Subtilisin-like"/>
    <property type="match status" value="1"/>
</dbReference>
<dbReference type="InterPro" id="IPR032815">
    <property type="entry name" value="S8_pro-domain"/>
</dbReference>
<evidence type="ECO:0000256" key="3">
    <source>
        <dbReference type="ARBA" id="ARBA00022670"/>
    </source>
</evidence>
<feature type="domain" description="P/Homo B" evidence="18">
    <location>
        <begin position="470"/>
        <end position="611"/>
    </location>
</feature>
<evidence type="ECO:0000256" key="9">
    <source>
        <dbReference type="ARBA" id="ARBA00022989"/>
    </source>
</evidence>
<feature type="chain" id="PRO_5040237144" description="P/Homo B domain-containing protein" evidence="17">
    <location>
        <begin position="23"/>
        <end position="760"/>
    </location>
</feature>
<dbReference type="GO" id="GO:0000139">
    <property type="term" value="C:Golgi membrane"/>
    <property type="evidence" value="ECO:0007669"/>
    <property type="project" value="TreeGrafter"/>
</dbReference>
<dbReference type="GO" id="GO:0007323">
    <property type="term" value="P:peptide pheromone maturation"/>
    <property type="evidence" value="ECO:0007669"/>
    <property type="project" value="UniProtKB-ARBA"/>
</dbReference>
<feature type="compositionally biased region" description="Acidic residues" evidence="15">
    <location>
        <begin position="746"/>
        <end position="760"/>
    </location>
</feature>
<dbReference type="InterPro" id="IPR002884">
    <property type="entry name" value="P_dom"/>
</dbReference>
<dbReference type="PANTHER" id="PTHR42884:SF14">
    <property type="entry name" value="NEUROENDOCRINE CONVERTASE 1"/>
    <property type="match status" value="1"/>
</dbReference>
<dbReference type="GO" id="GO:0016485">
    <property type="term" value="P:protein processing"/>
    <property type="evidence" value="ECO:0007669"/>
    <property type="project" value="TreeGrafter"/>
</dbReference>
<gene>
    <name evidence="19" type="ORF">G6F50_004341</name>
</gene>
<keyword evidence="11" id="KW-0865">Zymogen</keyword>
<dbReference type="FunFam" id="2.60.120.260:FF:000026">
    <property type="entry name" value="proprotein convertase subtilisin/kexin type 7"/>
    <property type="match status" value="1"/>
</dbReference>
<dbReference type="Proteomes" id="UP000740926">
    <property type="component" value="Unassembled WGS sequence"/>
</dbReference>
<evidence type="ECO:0000256" key="11">
    <source>
        <dbReference type="ARBA" id="ARBA00023145"/>
    </source>
</evidence>
<dbReference type="Gene3D" id="2.60.120.260">
    <property type="entry name" value="Galactose-binding domain-like"/>
    <property type="match status" value="1"/>
</dbReference>
<dbReference type="InterPro" id="IPR022398">
    <property type="entry name" value="Peptidase_S8_His-AS"/>
</dbReference>
<comment type="caution">
    <text evidence="19">The sequence shown here is derived from an EMBL/GenBank/DDBJ whole genome shotgun (WGS) entry which is preliminary data.</text>
</comment>
<comment type="subcellular location">
    <subcellularLocation>
        <location evidence="1">Membrane</location>
    </subcellularLocation>
</comment>
<dbReference type="PANTHER" id="PTHR42884">
    <property type="entry name" value="PROPROTEIN CONVERTASE SUBTILISIN/KEXIN-RELATED"/>
    <property type="match status" value="1"/>
</dbReference>
<keyword evidence="5 17" id="KW-0732">Signal</keyword>
<dbReference type="InterPro" id="IPR008979">
    <property type="entry name" value="Galactose-bd-like_sf"/>
</dbReference>
<evidence type="ECO:0000256" key="12">
    <source>
        <dbReference type="ARBA" id="ARBA00023180"/>
    </source>
</evidence>